<dbReference type="Proteomes" id="UP000276741">
    <property type="component" value="Chromosome"/>
</dbReference>
<organism evidence="1 2">
    <name type="scientific">Sulfodiicoccus acidiphilus</name>
    <dbReference type="NCBI Taxonomy" id="1670455"/>
    <lineage>
        <taxon>Archaea</taxon>
        <taxon>Thermoproteota</taxon>
        <taxon>Thermoprotei</taxon>
        <taxon>Sulfolobales</taxon>
        <taxon>Sulfolobaceae</taxon>
        <taxon>Sulfodiicoccus</taxon>
    </lineage>
</organism>
<sequence length="141" mass="16261">MDGRPLTLRFFFFLIPLMARRVKAIRATASMKIPLSDPPLSPREQLRESLTFRRVLVVGEHPKLTRESVLAKAHEDLLGEHPKLTRESVLAKAHEDLYSKPREEFNLLSKIAEDCYRDALTIYRDGIIPKRIDAYISQVYG</sequence>
<dbReference type="EMBL" id="AP018553">
    <property type="protein sequence ID" value="BBD72471.1"/>
    <property type="molecule type" value="Genomic_DNA"/>
</dbReference>
<reference evidence="2" key="1">
    <citation type="submission" date="2018-04" db="EMBL/GenBank/DDBJ databases">
        <title>Complete genome sequence of Sulfodiicoccus acidiphilus strain HS-1.</title>
        <authorList>
            <person name="Sakai H.D."/>
            <person name="Kurosawa N."/>
        </authorList>
    </citation>
    <scope>NUCLEOTIDE SEQUENCE [LARGE SCALE GENOMIC DNA]</scope>
    <source>
        <strain evidence="2">HS-1</strain>
    </source>
</reference>
<gene>
    <name evidence="1" type="ORF">HS1genome_0860</name>
</gene>
<protein>
    <submittedName>
        <fullName evidence="1">Uncharacterized protein</fullName>
    </submittedName>
</protein>
<evidence type="ECO:0000313" key="1">
    <source>
        <dbReference type="EMBL" id="BBD72471.1"/>
    </source>
</evidence>
<name>A0A348B2R9_9CREN</name>
<dbReference type="KEGG" id="sacd:HS1genome_0860"/>
<evidence type="ECO:0000313" key="2">
    <source>
        <dbReference type="Proteomes" id="UP000276741"/>
    </source>
</evidence>
<accession>A0A348B2R9</accession>
<proteinExistence type="predicted"/>
<dbReference type="AlphaFoldDB" id="A0A348B2R9"/>
<keyword evidence="2" id="KW-1185">Reference proteome</keyword>